<dbReference type="AlphaFoldDB" id="A0AA35L2U7"/>
<protein>
    <submittedName>
        <fullName evidence="2">Uncharacterized protein</fullName>
    </submittedName>
</protein>
<name>A0AA35L2U7_9SAUR</name>
<feature type="compositionally biased region" description="Basic and acidic residues" evidence="1">
    <location>
        <begin position="11"/>
        <end position="33"/>
    </location>
</feature>
<feature type="region of interest" description="Disordered" evidence="1">
    <location>
        <begin position="1"/>
        <end position="57"/>
    </location>
</feature>
<feature type="compositionally biased region" description="Basic residues" evidence="1">
    <location>
        <begin position="44"/>
        <end position="57"/>
    </location>
</feature>
<dbReference type="EMBL" id="OX395137">
    <property type="protein sequence ID" value="CAI5788374.1"/>
    <property type="molecule type" value="Genomic_DNA"/>
</dbReference>
<evidence type="ECO:0000313" key="3">
    <source>
        <dbReference type="Proteomes" id="UP001178461"/>
    </source>
</evidence>
<reference evidence="2" key="1">
    <citation type="submission" date="2022-12" db="EMBL/GenBank/DDBJ databases">
        <authorList>
            <person name="Alioto T."/>
            <person name="Alioto T."/>
            <person name="Gomez Garrido J."/>
        </authorList>
    </citation>
    <scope>NUCLEOTIDE SEQUENCE</scope>
</reference>
<proteinExistence type="predicted"/>
<organism evidence="2 3">
    <name type="scientific">Podarcis lilfordi</name>
    <name type="common">Lilford's wall lizard</name>
    <dbReference type="NCBI Taxonomy" id="74358"/>
    <lineage>
        <taxon>Eukaryota</taxon>
        <taxon>Metazoa</taxon>
        <taxon>Chordata</taxon>
        <taxon>Craniata</taxon>
        <taxon>Vertebrata</taxon>
        <taxon>Euteleostomi</taxon>
        <taxon>Lepidosauria</taxon>
        <taxon>Squamata</taxon>
        <taxon>Bifurcata</taxon>
        <taxon>Unidentata</taxon>
        <taxon>Episquamata</taxon>
        <taxon>Laterata</taxon>
        <taxon>Lacertibaenia</taxon>
        <taxon>Lacertidae</taxon>
        <taxon>Podarcis</taxon>
    </lineage>
</organism>
<accession>A0AA35L2U7</accession>
<gene>
    <name evidence="2" type="ORF">PODLI_1B033840</name>
</gene>
<evidence type="ECO:0000313" key="2">
    <source>
        <dbReference type="EMBL" id="CAI5788374.1"/>
    </source>
</evidence>
<evidence type="ECO:0000256" key="1">
    <source>
        <dbReference type="SAM" id="MobiDB-lite"/>
    </source>
</evidence>
<keyword evidence="3" id="KW-1185">Reference proteome</keyword>
<sequence>MKDTLPGNIGSERKGGEPEEWREETHLCGERGGKKPGGISPKDRKSHALQRHPCRGKLNRRAASPFVNVLERFSIRISTCSHVRLHPPQLLQYQCGQEGR</sequence>
<dbReference type="Proteomes" id="UP001178461">
    <property type="component" value="Chromosome 12"/>
</dbReference>